<evidence type="ECO:0000313" key="1">
    <source>
        <dbReference type="EMBL" id="EGY51737.1"/>
    </source>
</evidence>
<dbReference type="HOGENOM" id="CLU_3202449_0_0_4"/>
<dbReference type="PATRIC" id="fig|1032488.3.peg.1937"/>
<comment type="caution">
    <text evidence="1">The sequence shown here is derived from an EMBL/GenBank/DDBJ whole genome shotgun (WGS) entry which is preliminary data.</text>
</comment>
<accession>G4CKA1</accession>
<dbReference type="Proteomes" id="UP000003019">
    <property type="component" value="Unassembled WGS sequence"/>
</dbReference>
<reference evidence="1 2" key="1">
    <citation type="submission" date="2011-05" db="EMBL/GenBank/DDBJ databases">
        <authorList>
            <person name="Muzny D."/>
            <person name="Qin X."/>
            <person name="Deng J."/>
            <person name="Jiang H."/>
            <person name="Liu Y."/>
            <person name="Qu J."/>
            <person name="Song X.-Z."/>
            <person name="Zhang L."/>
            <person name="Thornton R."/>
            <person name="Coyle M."/>
            <person name="Francisco L."/>
            <person name="Jackson L."/>
            <person name="Javaid M."/>
            <person name="Korchina V."/>
            <person name="Kovar C."/>
            <person name="Mata R."/>
            <person name="Mathew T."/>
            <person name="Ngo R."/>
            <person name="Nguyen L."/>
            <person name="Nguyen N."/>
            <person name="Okwuonu G."/>
            <person name="Ongeri F."/>
            <person name="Pham C."/>
            <person name="Simmons D."/>
            <person name="Wilczek-Boney K."/>
            <person name="Hale W."/>
            <person name="Jakkamsetti A."/>
            <person name="Pham P."/>
            <person name="Ruth R."/>
            <person name="San Lucas F."/>
            <person name="Warren J."/>
            <person name="Zhang J."/>
            <person name="Zhao Z."/>
            <person name="Zhou C."/>
            <person name="Zhu D."/>
            <person name="Lee S."/>
            <person name="Bess C."/>
            <person name="Blankenburg K."/>
            <person name="Forbes L."/>
            <person name="Fu Q."/>
            <person name="Gubbala S."/>
            <person name="Hirani K."/>
            <person name="Jayaseelan J.C."/>
            <person name="Lara F."/>
            <person name="Munidasa M."/>
            <person name="Palculict T."/>
            <person name="Patil S."/>
            <person name="Pu L.-L."/>
            <person name="Saada N."/>
            <person name="Tang L."/>
            <person name="Weissenberger G."/>
            <person name="Zhu Y."/>
            <person name="Hemphill L."/>
            <person name="Shang Y."/>
            <person name="Youmans B."/>
            <person name="Ayvaz T."/>
            <person name="Ross M."/>
            <person name="Santibanez J."/>
            <person name="Aqrawi P."/>
            <person name="Gross S."/>
            <person name="Joshi V."/>
            <person name="Fowler G."/>
            <person name="Nazareth L."/>
            <person name="Reid J."/>
            <person name="Worley K."/>
            <person name="Petrosino J."/>
            <person name="Highlander S."/>
            <person name="Gibbs R."/>
        </authorList>
    </citation>
    <scope>NUCLEOTIDE SEQUENCE [LARGE SCALE GENOMIC DNA]</scope>
    <source>
        <strain evidence="1 2">871</strain>
    </source>
</reference>
<name>G4CKA1_9NEIS</name>
<organism evidence="1 2">
    <name type="scientific">Neisseria shayeganii 871</name>
    <dbReference type="NCBI Taxonomy" id="1032488"/>
    <lineage>
        <taxon>Bacteria</taxon>
        <taxon>Pseudomonadati</taxon>
        <taxon>Pseudomonadota</taxon>
        <taxon>Betaproteobacteria</taxon>
        <taxon>Neisseriales</taxon>
        <taxon>Neisseriaceae</taxon>
        <taxon>Neisseria</taxon>
    </lineage>
</organism>
<evidence type="ECO:0000313" key="2">
    <source>
        <dbReference type="Proteomes" id="UP000003019"/>
    </source>
</evidence>
<dbReference type="EMBL" id="AGAY01000070">
    <property type="protein sequence ID" value="EGY51737.1"/>
    <property type="molecule type" value="Genomic_DNA"/>
</dbReference>
<protein>
    <submittedName>
        <fullName evidence="1">Uncharacterized protein</fullName>
    </submittedName>
</protein>
<proteinExistence type="predicted"/>
<dbReference type="AlphaFoldDB" id="G4CKA1"/>
<keyword evidence="2" id="KW-1185">Reference proteome</keyword>
<sequence length="45" mass="5071">MWLGRLLVFCPHPNQTAQAAGKWYWPARPLPDRAGFQVASGYLKA</sequence>
<gene>
    <name evidence="1" type="ORF">HMPREF9371_2041</name>
</gene>
<dbReference type="STRING" id="1032488.HMPREF9371_2041"/>